<feature type="region of interest" description="Disordered" evidence="11">
    <location>
        <begin position="1462"/>
        <end position="1487"/>
    </location>
</feature>
<dbReference type="EMBL" id="JADFTS010000004">
    <property type="protein sequence ID" value="KAF9612185.1"/>
    <property type="molecule type" value="Genomic_DNA"/>
</dbReference>
<dbReference type="FunFam" id="1.50.10.160:FF:000002">
    <property type="entry name" value="cis-abienol synthase, chloroplastic"/>
    <property type="match status" value="1"/>
</dbReference>
<dbReference type="PANTHER" id="PTHR31739:SF3">
    <property type="entry name" value="ENT-KAUR-16-ENE SYNTHASE, CHLOROPLASTIC"/>
    <property type="match status" value="1"/>
</dbReference>
<evidence type="ECO:0000256" key="1">
    <source>
        <dbReference type="ARBA" id="ARBA00001946"/>
    </source>
</evidence>
<dbReference type="CDD" id="cd00684">
    <property type="entry name" value="Terpene_cyclase_plant_C1"/>
    <property type="match status" value="1"/>
</dbReference>
<feature type="domain" description="Terpene synthase N-terminal" evidence="12">
    <location>
        <begin position="553"/>
        <end position="747"/>
    </location>
</feature>
<evidence type="ECO:0000259" key="13">
    <source>
        <dbReference type="Pfam" id="PF03936"/>
    </source>
</evidence>
<sequence length="1512" mass="173377">MHARKLYQCISKEKCNSPSLHFQVDVALNYPYHTNLERLENRRSVEHYNVDNLQILKTSYRYSCGTCEKVVYATSKRIVYIYDMDFNLCQTIQGIELKQLERWVEENRLDKLNFARQKQAYCYFSAAATFFSPELSESCMSWAKNGVLTTVFDNFFDIAESDLKSLSVTVAYIDEDCNENAYTSFALGPITIPALYFVGPLLSEEAVRSGECDDLLRLTSICARYLNGIQGFKRENSAGKPNGVSLLMIHDPTVSTEEEAIQKLMDTIDGSRRELMKALLETDGSILPRACKDLFRMMCRVVHLFYMSNDGFSSIEQMVSDVKAVMYSSAMSLSHPNNPLLLQKSKRWSTPSFSAISSDPVVKRDTSEIGLRHSKGTKERISEMFKKVELSVSSYDTAWVAMVPSPSSPISPCFPECVNWLLENQLPDGSWGLPHHHPFLMKDTLSSTLASVLALKRWNIGEEHVSKGLHFIRSNFSSANDEKQRNPIGFDIIFPGMIEYAQEMGINLHLGPTAFNALLHERDVEINRCSRSNSEGGRLYLAYVAEGLGKSQNWKDILKHQRKNGSLFNSPSTTAAALAKLQDINCLNYLRSLLEKSGNTVPAAYPQDIYTELCMVDSLERLGIDRHFKNEIRNVLDRTYSCWLMKDEEIFYEISTCSMAFRILRMHGYDVSSDELIQFNEEEGFLNTLEGYQKDTCAVLELYRASHIALPDELFLEKLKTWSHQYLKQELSYGSMHAHRLRESISKEVDVALNYPYYSNLERLENRRTVEHYSIDNFQILKTSYRPISVDNKDFLELAVEDFNLCQSIQRKELKQLERWVEENRLDKLNFARQKQAYCYFSAAATLFHPELSDARMSWAKGGVLTTVVDDFYDVGGSKEELANLIDLLEKWDEVSAADFCSEQVEIVYNALRSTIVELGEKAFRWQQRDVTRHIVEIWLTLIKSMMKESEWTENKSVPTMDEYNNNAYTSFALGPIVLPALYFVGPRLSEEAVRSEECHNLFRLMSTCGRNLNDIQGFKRENNEGKLNGVSLLMIHDPTTNGSIVPRPCKDLFWKMCRVVHLFYMSNDGFTSGEQMMLDKQLWGAVNFGFHPCVKPTSRYKEAQESNRYITVRCNGGLNQMRTGISDMVAVARIMNATLVVPQLDKKSFWKDSSTFSDIFDEQHFITTLQGDVKIVKELPKGLASAPRARKHFTSWSDQNYYKEMEQLWKDYQVIHVAKSDSRLANNDLPLDIQRLRCRALYHALRFSPPIESLGKKLLERLRSREGKYIALHLRYEKDMLSFTGCTYGLTDTEAEELRIMRENTNHWKMKTINSTEQRNGGFCPLTPKEVGIFLQALGYPPSTLIYIAAGEIYGGETRLSQLRFYFPNLVFKESIATVNELKEFANHASQTAALDYIVSVESEVFVPSYSGNMARAVEGHRRFLGHRKTITPDRKRLVEIFDTLERDELQESSLSSLIKQMHGKRQGGPRKRGGPLPGIKGRGRFRTEESFYENPFPECICRSKRHADIP</sequence>
<dbReference type="GO" id="GO:0016757">
    <property type="term" value="F:glycosyltransferase activity"/>
    <property type="evidence" value="ECO:0007669"/>
    <property type="project" value="UniProtKB-KW"/>
</dbReference>
<dbReference type="InterPro" id="IPR036965">
    <property type="entry name" value="Terpene_synth_N_sf"/>
</dbReference>
<dbReference type="Proteomes" id="UP000631114">
    <property type="component" value="Unassembled WGS sequence"/>
</dbReference>
<gene>
    <name evidence="14" type="ORF">IFM89_038443</name>
</gene>
<keyword evidence="3" id="KW-0328">Glycosyltransferase</keyword>
<dbReference type="InterPro" id="IPR001906">
    <property type="entry name" value="Terpene_synth_N"/>
</dbReference>
<name>A0A835I3Y7_9MAGN</name>
<evidence type="ECO:0000313" key="14">
    <source>
        <dbReference type="EMBL" id="KAF9612185.1"/>
    </source>
</evidence>
<evidence type="ECO:0000256" key="10">
    <source>
        <dbReference type="ARBA" id="ARBA00030350"/>
    </source>
</evidence>
<dbReference type="Gene3D" id="1.50.10.160">
    <property type="match status" value="1"/>
</dbReference>
<keyword evidence="7" id="KW-0456">Lyase</keyword>
<dbReference type="GO" id="GO:0010333">
    <property type="term" value="F:terpene synthase activity"/>
    <property type="evidence" value="ECO:0007669"/>
    <property type="project" value="InterPro"/>
</dbReference>
<feature type="domain" description="Terpene synthase metal-binding" evidence="13">
    <location>
        <begin position="824"/>
        <end position="1041"/>
    </location>
</feature>
<dbReference type="FunFam" id="1.50.10.130:FF:000002">
    <property type="entry name" value="Ent-copalyl diphosphate synthase, chloroplastic"/>
    <property type="match status" value="1"/>
</dbReference>
<evidence type="ECO:0000256" key="8">
    <source>
        <dbReference type="ARBA" id="ARBA00023253"/>
    </source>
</evidence>
<dbReference type="InterPro" id="IPR008930">
    <property type="entry name" value="Terpenoid_cyclase/PrenylTrfase"/>
</dbReference>
<dbReference type="Pfam" id="PF03936">
    <property type="entry name" value="Terpene_synth_C"/>
    <property type="match status" value="3"/>
</dbReference>
<dbReference type="SUPFAM" id="SSF48576">
    <property type="entry name" value="Terpenoid synthases"/>
    <property type="match status" value="2"/>
</dbReference>
<evidence type="ECO:0000256" key="2">
    <source>
        <dbReference type="ARBA" id="ARBA00007737"/>
    </source>
</evidence>
<feature type="domain" description="Terpene synthase metal-binding" evidence="13">
    <location>
        <begin position="107"/>
        <end position="161"/>
    </location>
</feature>
<dbReference type="InterPro" id="IPR044814">
    <property type="entry name" value="Terpene_cyclase_plant_C1"/>
</dbReference>
<dbReference type="InterPro" id="IPR024709">
    <property type="entry name" value="FucosylTrfase_pln"/>
</dbReference>
<reference evidence="14 15" key="1">
    <citation type="submission" date="2020-10" db="EMBL/GenBank/DDBJ databases">
        <title>The Coptis chinensis genome and diversification of protoberbering-type alkaloids.</title>
        <authorList>
            <person name="Wang B."/>
            <person name="Shu S."/>
            <person name="Song C."/>
            <person name="Liu Y."/>
        </authorList>
    </citation>
    <scope>NUCLEOTIDE SEQUENCE [LARGE SCALE GENOMIC DNA]</scope>
    <source>
        <strain evidence="14">HL-2020</strain>
        <tissue evidence="14">Leaf</tissue>
    </source>
</reference>
<dbReference type="GO" id="GO:0016102">
    <property type="term" value="P:diterpenoid biosynthetic process"/>
    <property type="evidence" value="ECO:0007669"/>
    <property type="project" value="InterPro"/>
</dbReference>
<dbReference type="CDD" id="cd11299">
    <property type="entry name" value="O-FucT_plant"/>
    <property type="match status" value="1"/>
</dbReference>
<dbReference type="GO" id="GO:0000287">
    <property type="term" value="F:magnesium ion binding"/>
    <property type="evidence" value="ECO:0007669"/>
    <property type="project" value="InterPro"/>
</dbReference>
<organism evidence="14 15">
    <name type="scientific">Coptis chinensis</name>
    <dbReference type="NCBI Taxonomy" id="261450"/>
    <lineage>
        <taxon>Eukaryota</taxon>
        <taxon>Viridiplantae</taxon>
        <taxon>Streptophyta</taxon>
        <taxon>Embryophyta</taxon>
        <taxon>Tracheophyta</taxon>
        <taxon>Spermatophyta</taxon>
        <taxon>Magnoliopsida</taxon>
        <taxon>Ranunculales</taxon>
        <taxon>Ranunculaceae</taxon>
        <taxon>Coptidoideae</taxon>
        <taxon>Coptis</taxon>
    </lineage>
</organism>
<dbReference type="SFLD" id="SFLDG01014">
    <property type="entry name" value="Terpene_Cyclase_Like_1_N-term"/>
    <property type="match status" value="1"/>
</dbReference>
<keyword evidence="5" id="KW-0479">Metal-binding</keyword>
<keyword evidence="15" id="KW-1185">Reference proteome</keyword>
<dbReference type="InterPro" id="IPR005630">
    <property type="entry name" value="Terpene_synthase_metal-bd"/>
</dbReference>
<evidence type="ECO:0000256" key="7">
    <source>
        <dbReference type="ARBA" id="ARBA00023239"/>
    </source>
</evidence>
<keyword evidence="9" id="KW-0119">Carbohydrate metabolism</keyword>
<dbReference type="Gene3D" id="1.10.600.10">
    <property type="entry name" value="Farnesyl Diphosphate Synthase"/>
    <property type="match status" value="3"/>
</dbReference>
<evidence type="ECO:0000256" key="9">
    <source>
        <dbReference type="ARBA" id="ARBA00023277"/>
    </source>
</evidence>
<dbReference type="Pfam" id="PF01397">
    <property type="entry name" value="Terpene_synth"/>
    <property type="match status" value="1"/>
</dbReference>
<evidence type="ECO:0000256" key="3">
    <source>
        <dbReference type="ARBA" id="ARBA00022676"/>
    </source>
</evidence>
<comment type="cofactor">
    <cofactor evidence="1">
        <name>Mg(2+)</name>
        <dbReference type="ChEBI" id="CHEBI:18420"/>
    </cofactor>
</comment>
<dbReference type="FunFam" id="1.10.600.10:FF:000005">
    <property type="entry name" value="Ent-kaur-16-ene synthase, chloroplastic"/>
    <property type="match status" value="1"/>
</dbReference>
<evidence type="ECO:0000259" key="12">
    <source>
        <dbReference type="Pfam" id="PF01397"/>
    </source>
</evidence>
<proteinExistence type="inferred from homology"/>
<evidence type="ECO:0000256" key="4">
    <source>
        <dbReference type="ARBA" id="ARBA00022679"/>
    </source>
</evidence>
<accession>A0A835I3Y7</accession>
<comment type="similarity">
    <text evidence="2">Belongs to the glycosyltransferase GT106 family.</text>
</comment>
<comment type="caution">
    <text evidence="14">The sequence shown here is derived from an EMBL/GenBank/DDBJ whole genome shotgun (WGS) entry which is preliminary data.</text>
</comment>
<feature type="compositionally biased region" description="Basic residues" evidence="11">
    <location>
        <begin position="1463"/>
        <end position="1475"/>
    </location>
</feature>
<keyword evidence="4" id="KW-0808">Transferase</keyword>
<dbReference type="Pfam" id="PF10250">
    <property type="entry name" value="O-FucT"/>
    <property type="match status" value="1"/>
</dbReference>
<dbReference type="PANTHER" id="PTHR31739">
    <property type="entry name" value="ENT-COPALYL DIPHOSPHATE SYNTHASE, CHLOROPLASTIC"/>
    <property type="match status" value="1"/>
</dbReference>
<feature type="domain" description="Terpene synthase metal-binding" evidence="13">
    <location>
        <begin position="176"/>
        <end position="273"/>
    </location>
</feature>
<evidence type="ECO:0000256" key="5">
    <source>
        <dbReference type="ARBA" id="ARBA00022723"/>
    </source>
</evidence>
<dbReference type="GO" id="GO:0006004">
    <property type="term" value="P:fucose metabolic process"/>
    <property type="evidence" value="ECO:0007669"/>
    <property type="project" value="UniProtKB-KW"/>
</dbReference>
<dbReference type="InterPro" id="IPR008949">
    <property type="entry name" value="Isoprenoid_synthase_dom_sf"/>
</dbReference>
<dbReference type="Gene3D" id="1.50.10.130">
    <property type="entry name" value="Terpene synthase, N-terminal domain"/>
    <property type="match status" value="2"/>
</dbReference>
<dbReference type="InterPro" id="IPR050148">
    <property type="entry name" value="Terpene_synthase-like"/>
</dbReference>
<dbReference type="OrthoDB" id="2343925at2759"/>
<evidence type="ECO:0000256" key="6">
    <source>
        <dbReference type="ARBA" id="ARBA00022842"/>
    </source>
</evidence>
<dbReference type="InterPro" id="IPR019378">
    <property type="entry name" value="GDP-Fuc_O-FucTrfase"/>
</dbReference>
<protein>
    <recommendedName>
        <fullName evidence="10">O-fucosyltransferase family protein</fullName>
    </recommendedName>
</protein>
<keyword evidence="6" id="KW-0460">Magnesium</keyword>
<evidence type="ECO:0000256" key="11">
    <source>
        <dbReference type="SAM" id="MobiDB-lite"/>
    </source>
</evidence>
<evidence type="ECO:0000313" key="15">
    <source>
        <dbReference type="Proteomes" id="UP000631114"/>
    </source>
</evidence>
<dbReference type="SUPFAM" id="SSF48239">
    <property type="entry name" value="Terpenoid cyclases/Protein prenyltransferases"/>
    <property type="match status" value="2"/>
</dbReference>
<keyword evidence="8" id="KW-0294">Fucose metabolism</keyword>